<organism evidence="1 2">
    <name type="scientific">Pseudomonas fluorescens</name>
    <dbReference type="NCBI Taxonomy" id="294"/>
    <lineage>
        <taxon>Bacteria</taxon>
        <taxon>Pseudomonadati</taxon>
        <taxon>Pseudomonadota</taxon>
        <taxon>Gammaproteobacteria</taxon>
        <taxon>Pseudomonadales</taxon>
        <taxon>Pseudomonadaceae</taxon>
        <taxon>Pseudomonas</taxon>
    </lineage>
</organism>
<sequence>MQLVQQGFELVIGDQSVAGRSGGAGRWSRWSCGSSGSSGGDFRQGFGYKRALAVQLVEQCLEFIVGNVGAGAGSRCFWRSGCHGIGCELAFAMQLVEQGFEFCVGNVFAGRRGHRRRRGFGFGLDRIERIEQLFELAVGHIRLGLHHWFRLSLCYRRSRSRFRQARQGRQQFRSGRSDRRTFAHFAEHAVDRIQCF</sequence>
<accession>A0A0D0SGP4</accession>
<dbReference type="EMBL" id="JXCQ01000029">
    <property type="protein sequence ID" value="KIR21273.1"/>
    <property type="molecule type" value="Genomic_DNA"/>
</dbReference>
<protein>
    <submittedName>
        <fullName evidence="1">Uncharacterized protein</fullName>
    </submittedName>
</protein>
<proteinExistence type="predicted"/>
<reference evidence="1 2" key="1">
    <citation type="submission" date="2015-01" db="EMBL/GenBank/DDBJ databases">
        <title>Genome sequence of the beneficial rhizobacterium Pseudomonas fluorescens 2-79.</title>
        <authorList>
            <person name="Thuermer A."/>
            <person name="Daniel R."/>
        </authorList>
    </citation>
    <scope>NUCLEOTIDE SEQUENCE [LARGE SCALE GENOMIC DNA]</scope>
    <source>
        <strain evidence="1 2">2-79</strain>
    </source>
</reference>
<dbReference type="Proteomes" id="UP000032210">
    <property type="component" value="Unassembled WGS sequence"/>
</dbReference>
<evidence type="ECO:0000313" key="1">
    <source>
        <dbReference type="EMBL" id="KIR21273.1"/>
    </source>
</evidence>
<gene>
    <name evidence="1" type="ORF">PFLU3_33490</name>
</gene>
<dbReference type="AlphaFoldDB" id="A0A0D0SGP4"/>
<comment type="caution">
    <text evidence="1">The sequence shown here is derived from an EMBL/GenBank/DDBJ whole genome shotgun (WGS) entry which is preliminary data.</text>
</comment>
<name>A0A0D0SGP4_PSEFL</name>
<evidence type="ECO:0000313" key="2">
    <source>
        <dbReference type="Proteomes" id="UP000032210"/>
    </source>
</evidence>